<dbReference type="RefSeq" id="WP_131123270.1">
    <property type="nucleotide sequence ID" value="NZ_SIXH01000085.1"/>
</dbReference>
<keyword evidence="3" id="KW-0560">Oxidoreductase</keyword>
<comment type="similarity">
    <text evidence="1">Belongs to the shaker potassium channel beta subunit family.</text>
</comment>
<dbReference type="AlphaFoldDB" id="A0A4V2JIP9"/>
<comment type="caution">
    <text evidence="5">The sequence shown here is derived from an EMBL/GenBank/DDBJ whole genome shotgun (WGS) entry which is preliminary data.</text>
</comment>
<evidence type="ECO:0000256" key="3">
    <source>
        <dbReference type="ARBA" id="ARBA00023002"/>
    </source>
</evidence>
<dbReference type="PANTHER" id="PTHR43150:SF4">
    <property type="entry name" value="L-GLYCERALDEHYDE 3-PHOSPHATE REDUCTASE"/>
    <property type="match status" value="1"/>
</dbReference>
<evidence type="ECO:0000259" key="4">
    <source>
        <dbReference type="Pfam" id="PF00248"/>
    </source>
</evidence>
<dbReference type="PANTHER" id="PTHR43150">
    <property type="entry name" value="HYPERKINETIC, ISOFORM M"/>
    <property type="match status" value="1"/>
</dbReference>
<dbReference type="GO" id="GO:0016491">
    <property type="term" value="F:oxidoreductase activity"/>
    <property type="evidence" value="ECO:0007669"/>
    <property type="project" value="UniProtKB-KW"/>
</dbReference>
<dbReference type="InterPro" id="IPR036812">
    <property type="entry name" value="NAD(P)_OxRdtase_dom_sf"/>
</dbReference>
<dbReference type="Pfam" id="PF00248">
    <property type="entry name" value="Aldo_ket_red"/>
    <property type="match status" value="1"/>
</dbReference>
<gene>
    <name evidence="5" type="ORF">EYS09_12615</name>
</gene>
<dbReference type="EMBL" id="SIXH01000085">
    <property type="protein sequence ID" value="TBO59351.1"/>
    <property type="molecule type" value="Genomic_DNA"/>
</dbReference>
<evidence type="ECO:0000313" key="5">
    <source>
        <dbReference type="EMBL" id="TBO59351.1"/>
    </source>
</evidence>
<evidence type="ECO:0000256" key="2">
    <source>
        <dbReference type="ARBA" id="ARBA00022857"/>
    </source>
</evidence>
<name>A0A4V2JIP9_STRKA</name>
<evidence type="ECO:0000313" key="6">
    <source>
        <dbReference type="Proteomes" id="UP000292452"/>
    </source>
</evidence>
<protein>
    <recommendedName>
        <fullName evidence="4">NADP-dependent oxidoreductase domain-containing protein</fullName>
    </recommendedName>
</protein>
<evidence type="ECO:0000256" key="1">
    <source>
        <dbReference type="ARBA" id="ARBA00006515"/>
    </source>
</evidence>
<dbReference type="Proteomes" id="UP000292452">
    <property type="component" value="Unassembled WGS sequence"/>
</dbReference>
<sequence length="323" mass="33984">MLCSPPQAASTRMPYRRSGDHGLHLSALGLSVGSSAVARSTRTPLRTLLCHAMAQGISHFDITPDTTYRTESAEKTAQAIAPLLAHRSDIVLSARIGLDSSPGHMQGFASRKRLLGGLDDLLLRTGLDCIDILYAHRHERETPLEETTQALSSAVQQGKALYVGLSGYAPATIRAAAGQLLQLRTPVVSCQTTYSLLNRWAEDGLKGMLEDLGIGCDAGAPLAHGSLAGSPEALSSFPALSHIAAARNQSVAQLALAWTLRSPWVTSALVTTSRLDHLAENCASTGHLLFTPEETEALDACCPSPSALVPLLGEPAMGIPGSP</sequence>
<feature type="non-terminal residue" evidence="5">
    <location>
        <position position="323"/>
    </location>
</feature>
<reference evidence="5 6" key="1">
    <citation type="submission" date="2019-02" db="EMBL/GenBank/DDBJ databases">
        <title>Draft Genome Sequence of Streptomyces sp. AM-2504, identified by 16S rRNA comparative analysis as a Streptomyces Kasugaensis strain.</title>
        <authorList>
            <person name="Napolioni V."/>
            <person name="Giuliodori A.M."/>
            <person name="Spurio R."/>
            <person name="Fabbretti A."/>
        </authorList>
    </citation>
    <scope>NUCLEOTIDE SEQUENCE [LARGE SCALE GENOMIC DNA]</scope>
    <source>
        <strain evidence="5 6">AM-2504</strain>
    </source>
</reference>
<feature type="domain" description="NADP-dependent oxidoreductase" evidence="4">
    <location>
        <begin position="42"/>
        <end position="301"/>
    </location>
</feature>
<proteinExistence type="inferred from homology"/>
<dbReference type="Gene3D" id="3.20.20.100">
    <property type="entry name" value="NADP-dependent oxidoreductase domain"/>
    <property type="match status" value="1"/>
</dbReference>
<keyword evidence="2" id="KW-0521">NADP</keyword>
<dbReference type="InterPro" id="IPR005399">
    <property type="entry name" value="K_chnl_volt-dep_bsu_KCNAB-rel"/>
</dbReference>
<accession>A0A4V2JIP9</accession>
<dbReference type="SUPFAM" id="SSF51430">
    <property type="entry name" value="NAD(P)-linked oxidoreductase"/>
    <property type="match status" value="1"/>
</dbReference>
<dbReference type="InterPro" id="IPR023210">
    <property type="entry name" value="NADP_OxRdtase_dom"/>
</dbReference>
<keyword evidence="6" id="KW-1185">Reference proteome</keyword>
<dbReference type="GO" id="GO:0051596">
    <property type="term" value="P:methylglyoxal catabolic process"/>
    <property type="evidence" value="ECO:0007669"/>
    <property type="project" value="TreeGrafter"/>
</dbReference>
<organism evidence="5 6">
    <name type="scientific">Streptomyces kasugaensis</name>
    <dbReference type="NCBI Taxonomy" id="1946"/>
    <lineage>
        <taxon>Bacteria</taxon>
        <taxon>Bacillati</taxon>
        <taxon>Actinomycetota</taxon>
        <taxon>Actinomycetes</taxon>
        <taxon>Kitasatosporales</taxon>
        <taxon>Streptomycetaceae</taxon>
        <taxon>Streptomyces</taxon>
    </lineage>
</organism>